<reference evidence="4" key="1">
    <citation type="journal article" date="2019" name="Microbiol. Resour. Announc.">
        <title>Complete Genome Sequence of Rubrobacter xylanophilus Strain AA3-22, Isolated from Arima Onsen in Japan.</title>
        <authorList>
            <person name="Tomariguchi N."/>
            <person name="Miyazaki K."/>
        </authorList>
    </citation>
    <scope>NUCLEOTIDE SEQUENCE [LARGE SCALE GENOMIC DNA]</scope>
    <source>
        <strain evidence="4">AA3-22</strain>
    </source>
</reference>
<name>A0A510HMZ9_9ACTN</name>
<evidence type="ECO:0000313" key="5">
    <source>
        <dbReference type="Proteomes" id="UP000318065"/>
    </source>
</evidence>
<evidence type="ECO:0000259" key="2">
    <source>
        <dbReference type="Pfam" id="PF25115"/>
    </source>
</evidence>
<dbReference type="EMBL" id="AP019791">
    <property type="protein sequence ID" value="BBL79993.1"/>
    <property type="molecule type" value="Genomic_DNA"/>
</dbReference>
<dbReference type="InterPro" id="IPR056826">
    <property type="entry name" value="Agd3_CE"/>
</dbReference>
<protein>
    <submittedName>
        <fullName evidence="4">Uncharacterized protein</fullName>
    </submittedName>
</protein>
<accession>A0A510HMZ9</accession>
<feature type="domain" description="Agd3 deacetylase" evidence="2">
    <location>
        <begin position="372"/>
        <end position="587"/>
    </location>
</feature>
<evidence type="ECO:0000259" key="3">
    <source>
        <dbReference type="Pfam" id="PF25116"/>
    </source>
</evidence>
<dbReference type="Pfam" id="PF25115">
    <property type="entry name" value="Agd3_CE"/>
    <property type="match status" value="1"/>
</dbReference>
<feature type="region of interest" description="Disordered" evidence="1">
    <location>
        <begin position="612"/>
        <end position="651"/>
    </location>
</feature>
<dbReference type="Proteomes" id="UP000318065">
    <property type="component" value="Chromosome"/>
</dbReference>
<evidence type="ECO:0000256" key="1">
    <source>
        <dbReference type="SAM" id="MobiDB-lite"/>
    </source>
</evidence>
<feature type="domain" description="Agd3 CBM87" evidence="3">
    <location>
        <begin position="81"/>
        <end position="189"/>
    </location>
</feature>
<dbReference type="RefSeq" id="WP_143528004.1">
    <property type="nucleotide sequence ID" value="NZ_AP019791.1"/>
</dbReference>
<dbReference type="InterPro" id="IPR056827">
    <property type="entry name" value="CBM87_Agd3"/>
</dbReference>
<dbReference type="Pfam" id="PF25116">
    <property type="entry name" value="CBM87_Agd3"/>
    <property type="match status" value="1"/>
</dbReference>
<feature type="region of interest" description="Disordered" evidence="1">
    <location>
        <begin position="43"/>
        <end position="72"/>
    </location>
</feature>
<sequence>MRPPLYVLITVSSFFALGLAVLFLTLPGVGRYEIGLRVPENYGEVSPDTADESESSPHALPPATSPWPSSEDLGCPSRDLRLLVLSADGEESTLPAIRQALDYLGTPYSVYVASEEPPLTRERLAEGCHGFYQGVILASGNLSYTPPGEERSRSALSEEEWEALREYEADFGVRRLAWYAYPQPEYGLGPPEASGDEPVRGRLTKRGRELFGYLNPETPVTIRDAFVYRSRPAEDAIPLLTDGEGHALAVVADHPGGRQTLALTFSSNPWLTHNLLLSYGLVDWVTGGLFLGERRVYLTAHVDDVFIPNRLIGGDSYRMTGDDLQATLARQREWRSRELFREIRLDMAYNAYGTTGLYIPDTLTPTARELEGEFRWINHTYRHLDWDEVRYQTAASELRQNDVWARETELSRYSPLNLVTPEYSGMNNPEAMRAVRDAGVRYMVGDTSEPGFDNPSPNAGLDHPLEPSVFVVPRYPTNLGFDVSTPEEWTSDYNRRYREFWGERLSYDEVLDRESDVLLSYMLKGDINPLMFHQANLRAYDGEHTLLTDLLQATLRKYARLYRLPVLSPPMQELGERVERRTTYDAAGVMASVVPGERIRLLSRRAAEAPVTGLRTPGAETYGGEPTTRVGLEPGEPVVLPLRSGREGGGS</sequence>
<evidence type="ECO:0000313" key="4">
    <source>
        <dbReference type="EMBL" id="BBL79993.1"/>
    </source>
</evidence>
<dbReference type="GO" id="GO:0005975">
    <property type="term" value="P:carbohydrate metabolic process"/>
    <property type="evidence" value="ECO:0007669"/>
    <property type="project" value="InterPro"/>
</dbReference>
<dbReference type="SUPFAM" id="SSF88713">
    <property type="entry name" value="Glycoside hydrolase/deacetylase"/>
    <property type="match status" value="1"/>
</dbReference>
<proteinExistence type="predicted"/>
<dbReference type="OrthoDB" id="53191at2"/>
<gene>
    <name evidence="4" type="ORF">RxyAA322_18470</name>
</gene>
<dbReference type="InterPro" id="IPR011330">
    <property type="entry name" value="Glyco_hydro/deAcase_b/a-brl"/>
</dbReference>
<dbReference type="AlphaFoldDB" id="A0A510HMZ9"/>
<keyword evidence="5" id="KW-1185">Reference proteome</keyword>
<organism evidence="4 5">
    <name type="scientific">Rubrobacter xylanophilus</name>
    <dbReference type="NCBI Taxonomy" id="49319"/>
    <lineage>
        <taxon>Bacteria</taxon>
        <taxon>Bacillati</taxon>
        <taxon>Actinomycetota</taxon>
        <taxon>Rubrobacteria</taxon>
        <taxon>Rubrobacterales</taxon>
        <taxon>Rubrobacteraceae</taxon>
        <taxon>Rubrobacter</taxon>
    </lineage>
</organism>